<dbReference type="FunFam" id="3.30.70.330:FF:000025">
    <property type="entry name" value="RNA-binding protein Musashi homolog 2 isoform X1"/>
    <property type="match status" value="1"/>
</dbReference>
<dbReference type="Gene3D" id="3.30.70.330">
    <property type="match status" value="2"/>
</dbReference>
<dbReference type="PANTHER" id="PTHR48032">
    <property type="entry name" value="RNA-BINDING PROTEIN MUSASHI HOMOLOG RBP6"/>
    <property type="match status" value="1"/>
</dbReference>
<dbReference type="PROSITE" id="PS50102">
    <property type="entry name" value="RRM"/>
    <property type="match status" value="2"/>
</dbReference>
<evidence type="ECO:0000256" key="4">
    <source>
        <dbReference type="SAM" id="MobiDB-lite"/>
    </source>
</evidence>
<dbReference type="SUPFAM" id="SSF54928">
    <property type="entry name" value="RNA-binding domain, RBD"/>
    <property type="match status" value="1"/>
</dbReference>
<feature type="domain" description="RRM" evidence="5">
    <location>
        <begin position="146"/>
        <end position="221"/>
    </location>
</feature>
<evidence type="ECO:0000259" key="5">
    <source>
        <dbReference type="PROSITE" id="PS50102"/>
    </source>
</evidence>
<dbReference type="SMART" id="SM00360">
    <property type="entry name" value="RRM"/>
    <property type="match status" value="2"/>
</dbReference>
<keyword evidence="1" id="KW-0677">Repeat</keyword>
<dbReference type="AlphaFoldDB" id="A0A4Y7SMG3"/>
<dbReference type="InterPro" id="IPR035979">
    <property type="entry name" value="RBD_domain_sf"/>
</dbReference>
<accession>A0A4Y7SMG3</accession>
<dbReference type="PANTHER" id="PTHR48032:SF6">
    <property type="entry name" value="RNA-BINDING (RRM_RBD_RNP MOTIFS) FAMILY PROTEIN"/>
    <property type="match status" value="1"/>
</dbReference>
<proteinExistence type="predicted"/>
<sequence length="311" mass="33109">MSTASKTADSDLYGDIYSDDLIDFQDDLEVPADDHHHPTATTTAASSASSSKLPTPPASGDELAANANGSSTSYSAQIAQQFSAYKQDPAQERQPKQPTSAIPSHTSAIPTAGSSIASYTGANTSGIPDSHGTVFGKKPSEMHDSGKLFVGGLSWDTTDEGLRDYFAQYGKIDALTIMRDPATGTSRGFAFLTFEDAACADSVIGKEHTVDGKNIDPKRAIPRDEHLRNTRYFVGGLSHSTTPETMKAFFAGYGKVVDATVMLDRESGRSKGFGFVTFEDAGPNLDSLVVGKGLILDDKEIEVKPRRALGR</sequence>
<dbReference type="InterPro" id="IPR000504">
    <property type="entry name" value="RRM_dom"/>
</dbReference>
<dbReference type="EMBL" id="QPFP01000091">
    <property type="protein sequence ID" value="TEB22439.1"/>
    <property type="molecule type" value="Genomic_DNA"/>
</dbReference>
<feature type="domain" description="RRM" evidence="5">
    <location>
        <begin position="230"/>
        <end position="308"/>
    </location>
</feature>
<feature type="region of interest" description="Disordered" evidence="4">
    <location>
        <begin position="28"/>
        <end position="72"/>
    </location>
</feature>
<comment type="caution">
    <text evidence="6">The sequence shown here is derived from an EMBL/GenBank/DDBJ whole genome shotgun (WGS) entry which is preliminary data.</text>
</comment>
<evidence type="ECO:0000256" key="3">
    <source>
        <dbReference type="PROSITE-ProRule" id="PRU00176"/>
    </source>
</evidence>
<feature type="compositionally biased region" description="Polar residues" evidence="4">
    <location>
        <begin position="96"/>
        <end position="127"/>
    </location>
</feature>
<keyword evidence="7" id="KW-1185">Reference proteome</keyword>
<dbReference type="GO" id="GO:0006417">
    <property type="term" value="P:regulation of translation"/>
    <property type="evidence" value="ECO:0007669"/>
    <property type="project" value="TreeGrafter"/>
</dbReference>
<evidence type="ECO:0000313" key="7">
    <source>
        <dbReference type="Proteomes" id="UP000298030"/>
    </source>
</evidence>
<dbReference type="Pfam" id="PF00076">
    <property type="entry name" value="RRM_1"/>
    <property type="match status" value="2"/>
</dbReference>
<gene>
    <name evidence="6" type="ORF">FA13DRAFT_1509147</name>
</gene>
<feature type="compositionally biased region" description="Low complexity" evidence="4">
    <location>
        <begin position="39"/>
        <end position="53"/>
    </location>
</feature>
<dbReference type="OrthoDB" id="1875751at2759"/>
<dbReference type="STRING" id="71717.A0A4Y7SMG3"/>
<protein>
    <recommendedName>
        <fullName evidence="5">RRM domain-containing protein</fullName>
    </recommendedName>
</protein>
<evidence type="ECO:0000313" key="6">
    <source>
        <dbReference type="EMBL" id="TEB22439.1"/>
    </source>
</evidence>
<dbReference type="GO" id="GO:0003729">
    <property type="term" value="F:mRNA binding"/>
    <property type="evidence" value="ECO:0007669"/>
    <property type="project" value="TreeGrafter"/>
</dbReference>
<dbReference type="InterPro" id="IPR012677">
    <property type="entry name" value="Nucleotide-bd_a/b_plait_sf"/>
</dbReference>
<reference evidence="6 7" key="1">
    <citation type="journal article" date="2019" name="Nat. Ecol. Evol.">
        <title>Megaphylogeny resolves global patterns of mushroom evolution.</title>
        <authorList>
            <person name="Varga T."/>
            <person name="Krizsan K."/>
            <person name="Foldi C."/>
            <person name="Dima B."/>
            <person name="Sanchez-Garcia M."/>
            <person name="Sanchez-Ramirez S."/>
            <person name="Szollosi G.J."/>
            <person name="Szarkandi J.G."/>
            <person name="Papp V."/>
            <person name="Albert L."/>
            <person name="Andreopoulos W."/>
            <person name="Angelini C."/>
            <person name="Antonin V."/>
            <person name="Barry K.W."/>
            <person name="Bougher N.L."/>
            <person name="Buchanan P."/>
            <person name="Buyck B."/>
            <person name="Bense V."/>
            <person name="Catcheside P."/>
            <person name="Chovatia M."/>
            <person name="Cooper J."/>
            <person name="Damon W."/>
            <person name="Desjardin D."/>
            <person name="Finy P."/>
            <person name="Geml J."/>
            <person name="Haridas S."/>
            <person name="Hughes K."/>
            <person name="Justo A."/>
            <person name="Karasinski D."/>
            <person name="Kautmanova I."/>
            <person name="Kiss B."/>
            <person name="Kocsube S."/>
            <person name="Kotiranta H."/>
            <person name="LaButti K.M."/>
            <person name="Lechner B.E."/>
            <person name="Liimatainen K."/>
            <person name="Lipzen A."/>
            <person name="Lukacs Z."/>
            <person name="Mihaltcheva S."/>
            <person name="Morgado L.N."/>
            <person name="Niskanen T."/>
            <person name="Noordeloos M.E."/>
            <person name="Ohm R.A."/>
            <person name="Ortiz-Santana B."/>
            <person name="Ovrebo C."/>
            <person name="Racz N."/>
            <person name="Riley R."/>
            <person name="Savchenko A."/>
            <person name="Shiryaev A."/>
            <person name="Soop K."/>
            <person name="Spirin V."/>
            <person name="Szebenyi C."/>
            <person name="Tomsovsky M."/>
            <person name="Tulloss R.E."/>
            <person name="Uehling J."/>
            <person name="Grigoriev I.V."/>
            <person name="Vagvolgyi C."/>
            <person name="Papp T."/>
            <person name="Martin F.M."/>
            <person name="Miettinen O."/>
            <person name="Hibbett D.S."/>
            <person name="Nagy L.G."/>
        </authorList>
    </citation>
    <scope>NUCLEOTIDE SEQUENCE [LARGE SCALE GENOMIC DNA]</scope>
    <source>
        <strain evidence="6 7">FP101781</strain>
    </source>
</reference>
<evidence type="ECO:0000256" key="2">
    <source>
        <dbReference type="ARBA" id="ARBA00022884"/>
    </source>
</evidence>
<keyword evidence="2 3" id="KW-0694">RNA-binding</keyword>
<feature type="region of interest" description="Disordered" evidence="4">
    <location>
        <begin position="85"/>
        <end position="139"/>
    </location>
</feature>
<evidence type="ECO:0000256" key="1">
    <source>
        <dbReference type="ARBA" id="ARBA00022737"/>
    </source>
</evidence>
<name>A0A4Y7SMG3_COPMI</name>
<organism evidence="6 7">
    <name type="scientific">Coprinellus micaceus</name>
    <name type="common">Glistening ink-cap mushroom</name>
    <name type="synonym">Coprinus micaceus</name>
    <dbReference type="NCBI Taxonomy" id="71717"/>
    <lineage>
        <taxon>Eukaryota</taxon>
        <taxon>Fungi</taxon>
        <taxon>Dikarya</taxon>
        <taxon>Basidiomycota</taxon>
        <taxon>Agaricomycotina</taxon>
        <taxon>Agaricomycetes</taxon>
        <taxon>Agaricomycetidae</taxon>
        <taxon>Agaricales</taxon>
        <taxon>Agaricineae</taxon>
        <taxon>Psathyrellaceae</taxon>
        <taxon>Coprinellus</taxon>
    </lineage>
</organism>
<dbReference type="Proteomes" id="UP000298030">
    <property type="component" value="Unassembled WGS sequence"/>
</dbReference>